<dbReference type="RefSeq" id="WP_079637306.1">
    <property type="nucleotide sequence ID" value="NZ_FUYP01000003.1"/>
</dbReference>
<sequence>MTDRPILFSAPMVRALIEGRKTKTRRIIKPQPPATVTSAGVISRSSEGQTDEWSWLSGDPRDIDTWGFEGDFKTRFVPGDRLWVKETWACHWANDNLKPSEIIDDLWSVRYFANDYVRPAARDGSAATLDQFKKKRVAIFMPRWASRLTLTVTDVRVERLQACSEADALAEGVCRQYPTAEDHEWLRAHHEENYGSPPSQADIDQFDEGVFVVPGTDCGFGPKPRQPIWGPTATSCYASLWNSINGAGAWEANPWVVAITFTVEQGNIDHG</sequence>
<gene>
    <name evidence="1" type="ORF">SAMN06295937_1003118</name>
</gene>
<accession>A0A1T5ACZ8</accession>
<dbReference type="AlphaFoldDB" id="A0A1T5ACZ8"/>
<name>A0A1T5ACZ8_9SPHN</name>
<keyword evidence="2" id="KW-1185">Reference proteome</keyword>
<dbReference type="Proteomes" id="UP000190044">
    <property type="component" value="Unassembled WGS sequence"/>
</dbReference>
<organism evidence="1 2">
    <name type="scientific">Sphingopyxis flava</name>
    <dbReference type="NCBI Taxonomy" id="1507287"/>
    <lineage>
        <taxon>Bacteria</taxon>
        <taxon>Pseudomonadati</taxon>
        <taxon>Pseudomonadota</taxon>
        <taxon>Alphaproteobacteria</taxon>
        <taxon>Sphingomonadales</taxon>
        <taxon>Sphingomonadaceae</taxon>
        <taxon>Sphingopyxis</taxon>
    </lineage>
</organism>
<evidence type="ECO:0000313" key="1">
    <source>
        <dbReference type="EMBL" id="SKB32854.1"/>
    </source>
</evidence>
<proteinExistence type="predicted"/>
<reference evidence="2" key="1">
    <citation type="submission" date="2017-02" db="EMBL/GenBank/DDBJ databases">
        <authorList>
            <person name="Varghese N."/>
            <person name="Submissions S."/>
        </authorList>
    </citation>
    <scope>NUCLEOTIDE SEQUENCE [LARGE SCALE GENOMIC DNA]</scope>
    <source>
        <strain evidence="2">R11H</strain>
    </source>
</reference>
<protein>
    <submittedName>
        <fullName evidence="1">Uncharacterized protein</fullName>
    </submittedName>
</protein>
<evidence type="ECO:0000313" key="2">
    <source>
        <dbReference type="Proteomes" id="UP000190044"/>
    </source>
</evidence>
<dbReference type="EMBL" id="FUYP01000003">
    <property type="protein sequence ID" value="SKB32854.1"/>
    <property type="molecule type" value="Genomic_DNA"/>
</dbReference>
<dbReference type="OrthoDB" id="72471at2"/>